<accession>A0A9X4KTG2</accession>
<dbReference type="EMBL" id="JAPDIA010000003">
    <property type="protein sequence ID" value="MDG0810572.1"/>
    <property type="molecule type" value="Genomic_DNA"/>
</dbReference>
<comment type="caution">
    <text evidence="1">The sequence shown here is derived from an EMBL/GenBank/DDBJ whole genome shotgun (WGS) entry which is preliminary data.</text>
</comment>
<dbReference type="Proteomes" id="UP001153404">
    <property type="component" value="Unassembled WGS sequence"/>
</dbReference>
<reference evidence="1" key="1">
    <citation type="submission" date="2022-10" db="EMBL/GenBank/DDBJ databases">
        <title>Comparative genomic analysis of Cohnella hashimotonis sp. nov., isolated from the International Space Station.</title>
        <authorList>
            <person name="Simpson A."/>
            <person name="Venkateswaran K."/>
        </authorList>
    </citation>
    <scope>NUCLEOTIDE SEQUENCE</scope>
    <source>
        <strain evidence="1">DSM 28161</strain>
    </source>
</reference>
<dbReference type="AlphaFoldDB" id="A0A9X4KTG2"/>
<proteinExistence type="predicted"/>
<name>A0A9X4KTG2_9BACL</name>
<sequence>MNDIKKIGNYYYITVYYNQFIRLKDLSDFSTAEDLYTKLGFKGIPYYMTYFDGKVYVTEIDSYSAIRSFKLYNDEISQIQVIHDYGPPNAAVLNRKRILGT</sequence>
<dbReference type="RefSeq" id="WP_277532478.1">
    <property type="nucleotide sequence ID" value="NZ_JAPDIA010000003.1"/>
</dbReference>
<evidence type="ECO:0000313" key="1">
    <source>
        <dbReference type="EMBL" id="MDG0810572.1"/>
    </source>
</evidence>
<evidence type="ECO:0000313" key="2">
    <source>
        <dbReference type="Proteomes" id="UP001153404"/>
    </source>
</evidence>
<organism evidence="1 2">
    <name type="scientific">Cohnella rhizosphaerae</name>
    <dbReference type="NCBI Taxonomy" id="1457232"/>
    <lineage>
        <taxon>Bacteria</taxon>
        <taxon>Bacillati</taxon>
        <taxon>Bacillota</taxon>
        <taxon>Bacilli</taxon>
        <taxon>Bacillales</taxon>
        <taxon>Paenibacillaceae</taxon>
        <taxon>Cohnella</taxon>
    </lineage>
</organism>
<keyword evidence="2" id="KW-1185">Reference proteome</keyword>
<gene>
    <name evidence="1" type="ORF">OMP40_15285</name>
</gene>
<protein>
    <submittedName>
        <fullName evidence="1">Uncharacterized protein</fullName>
    </submittedName>
</protein>